<protein>
    <submittedName>
        <fullName evidence="2">8919_t:CDS:1</fullName>
    </submittedName>
</protein>
<accession>A0A9N9GK91</accession>
<reference evidence="2" key="1">
    <citation type="submission" date="2021-06" db="EMBL/GenBank/DDBJ databases">
        <authorList>
            <person name="Kallberg Y."/>
            <person name="Tangrot J."/>
            <person name="Rosling A."/>
        </authorList>
    </citation>
    <scope>NUCLEOTIDE SEQUENCE</scope>
    <source>
        <strain evidence="2">AZ414A</strain>
    </source>
</reference>
<proteinExistence type="predicted"/>
<dbReference type="EMBL" id="CAJVPK010002562">
    <property type="protein sequence ID" value="CAG8614600.1"/>
    <property type="molecule type" value="Genomic_DNA"/>
</dbReference>
<dbReference type="OrthoDB" id="2431635at2759"/>
<evidence type="ECO:0000313" key="3">
    <source>
        <dbReference type="Proteomes" id="UP000789706"/>
    </source>
</evidence>
<evidence type="ECO:0000313" key="2">
    <source>
        <dbReference type="EMBL" id="CAG8614600.1"/>
    </source>
</evidence>
<organism evidence="2 3">
    <name type="scientific">Diversispora eburnea</name>
    <dbReference type="NCBI Taxonomy" id="1213867"/>
    <lineage>
        <taxon>Eukaryota</taxon>
        <taxon>Fungi</taxon>
        <taxon>Fungi incertae sedis</taxon>
        <taxon>Mucoromycota</taxon>
        <taxon>Glomeromycotina</taxon>
        <taxon>Glomeromycetes</taxon>
        <taxon>Diversisporales</taxon>
        <taxon>Diversisporaceae</taxon>
        <taxon>Diversispora</taxon>
    </lineage>
</organism>
<comment type="caution">
    <text evidence="2">The sequence shown here is derived from an EMBL/GenBank/DDBJ whole genome shotgun (WGS) entry which is preliminary data.</text>
</comment>
<feature type="compositionally biased region" description="Basic residues" evidence="1">
    <location>
        <begin position="363"/>
        <end position="376"/>
    </location>
</feature>
<keyword evidence="3" id="KW-1185">Reference proteome</keyword>
<dbReference type="AlphaFoldDB" id="A0A9N9GK91"/>
<feature type="region of interest" description="Disordered" evidence="1">
    <location>
        <begin position="1"/>
        <end position="20"/>
    </location>
</feature>
<gene>
    <name evidence="2" type="ORF">DEBURN_LOCUS10115</name>
</gene>
<name>A0A9N9GK91_9GLOM</name>
<feature type="region of interest" description="Disordered" evidence="1">
    <location>
        <begin position="342"/>
        <end position="391"/>
    </location>
</feature>
<dbReference type="Proteomes" id="UP000789706">
    <property type="component" value="Unassembled WGS sequence"/>
</dbReference>
<evidence type="ECO:0000256" key="1">
    <source>
        <dbReference type="SAM" id="MobiDB-lite"/>
    </source>
</evidence>
<feature type="compositionally biased region" description="Basic and acidic residues" evidence="1">
    <location>
        <begin position="342"/>
        <end position="351"/>
    </location>
</feature>
<sequence length="391" mass="45411">MNTSDKSPLPNYTSENNSNTPTLYKEKIFNTWQKTFDTIEELISENTFKHVYITTINNTHSHSLNSNIIQFGDNKQIPFEIMKEIEFLTVQCKMGTFTQRQYLEAKFPGQMIYNNDQYNAIQYFRSQSKNDINNAVKLYTRLLELSLHNPMWKISTAAFMFTLINNKLEEYLLPAILKLQKNEIHQSVFYDALQINQKATNEFEKYNFLSDQYLEDLPNAHQITASCIIADVKKEQISSMWANPSKESFLIANKFEDENLPIIPESDIPFLSAVNSTIQDSISNHERLTDIQLYGKITGLTHKVTMKTIRNKDTHIIDILENYLQDENENVDENMNSISRHTEDLESDKENNSSVLKNPNRQTKPKRRPKGTKRLKAFHEKSNTISSGVNK</sequence>